<feature type="coiled-coil region" evidence="1">
    <location>
        <begin position="181"/>
        <end position="208"/>
    </location>
</feature>
<organism evidence="5 6">
    <name type="scientific">Thalassobacillus hwangdonensis</name>
    <dbReference type="NCBI Taxonomy" id="546108"/>
    <lineage>
        <taxon>Bacteria</taxon>
        <taxon>Bacillati</taxon>
        <taxon>Bacillota</taxon>
        <taxon>Bacilli</taxon>
        <taxon>Bacillales</taxon>
        <taxon>Bacillaceae</taxon>
        <taxon>Thalassobacillus</taxon>
    </lineage>
</organism>
<evidence type="ECO:0000256" key="3">
    <source>
        <dbReference type="SAM" id="Phobius"/>
    </source>
</evidence>
<keyword evidence="3" id="KW-1133">Transmembrane helix</keyword>
<dbReference type="RefSeq" id="WP_386055725.1">
    <property type="nucleotide sequence ID" value="NZ_JBHTKL010000001.1"/>
</dbReference>
<evidence type="ECO:0000259" key="4">
    <source>
        <dbReference type="Pfam" id="PF13514"/>
    </source>
</evidence>
<evidence type="ECO:0000313" key="6">
    <source>
        <dbReference type="Proteomes" id="UP001596990"/>
    </source>
</evidence>
<feature type="domain" description="YhaN AAA" evidence="4">
    <location>
        <begin position="1"/>
        <end position="200"/>
    </location>
</feature>
<name>A0ABW3KV65_9BACI</name>
<feature type="coiled-coil region" evidence="1">
    <location>
        <begin position="745"/>
        <end position="786"/>
    </location>
</feature>
<proteinExistence type="predicted"/>
<feature type="coiled-coil region" evidence="1">
    <location>
        <begin position="512"/>
        <end position="549"/>
    </location>
</feature>
<dbReference type="InterPro" id="IPR027417">
    <property type="entry name" value="P-loop_NTPase"/>
</dbReference>
<keyword evidence="3" id="KW-0472">Membrane</keyword>
<feature type="coiled-coil region" evidence="1">
    <location>
        <begin position="643"/>
        <end position="670"/>
    </location>
</feature>
<gene>
    <name evidence="5" type="ORF">ACFQ2J_00930</name>
</gene>
<evidence type="ECO:0000256" key="2">
    <source>
        <dbReference type="SAM" id="MobiDB-lite"/>
    </source>
</evidence>
<keyword evidence="6" id="KW-1185">Reference proteome</keyword>
<protein>
    <submittedName>
        <fullName evidence="5">AAA family ATPase</fullName>
    </submittedName>
</protein>
<keyword evidence="3" id="KW-0812">Transmembrane</keyword>
<reference evidence="6" key="1">
    <citation type="journal article" date="2019" name="Int. J. Syst. Evol. Microbiol.">
        <title>The Global Catalogue of Microorganisms (GCM) 10K type strain sequencing project: providing services to taxonomists for standard genome sequencing and annotation.</title>
        <authorList>
            <consortium name="The Broad Institute Genomics Platform"/>
            <consortium name="The Broad Institute Genome Sequencing Center for Infectious Disease"/>
            <person name="Wu L."/>
            <person name="Ma J."/>
        </authorList>
    </citation>
    <scope>NUCLEOTIDE SEQUENCE [LARGE SCALE GENOMIC DNA]</scope>
    <source>
        <strain evidence="6">CCUG 56607</strain>
    </source>
</reference>
<dbReference type="Pfam" id="PF13514">
    <property type="entry name" value="AAA_27"/>
    <property type="match status" value="1"/>
</dbReference>
<dbReference type="SUPFAM" id="SSF52540">
    <property type="entry name" value="P-loop containing nucleoside triphosphate hydrolases"/>
    <property type="match status" value="1"/>
</dbReference>
<comment type="caution">
    <text evidence="5">The sequence shown here is derived from an EMBL/GenBank/DDBJ whole genome shotgun (WGS) entry which is preliminary data.</text>
</comment>
<evidence type="ECO:0000313" key="5">
    <source>
        <dbReference type="EMBL" id="MFD1017746.1"/>
    </source>
</evidence>
<feature type="coiled-coil region" evidence="1">
    <location>
        <begin position="285"/>
        <end position="356"/>
    </location>
</feature>
<dbReference type="Gene3D" id="3.40.50.300">
    <property type="entry name" value="P-loop containing nucleotide triphosphate hydrolases"/>
    <property type="match status" value="2"/>
</dbReference>
<feature type="region of interest" description="Disordered" evidence="2">
    <location>
        <begin position="413"/>
        <end position="442"/>
    </location>
</feature>
<dbReference type="InterPro" id="IPR038734">
    <property type="entry name" value="YhaN_AAA"/>
</dbReference>
<feature type="transmembrane region" description="Helical" evidence="3">
    <location>
        <begin position="451"/>
        <end position="468"/>
    </location>
</feature>
<dbReference type="EMBL" id="JBHTKL010000001">
    <property type="protein sequence ID" value="MFD1017746.1"/>
    <property type="molecule type" value="Genomic_DNA"/>
</dbReference>
<evidence type="ECO:0000256" key="1">
    <source>
        <dbReference type="SAM" id="Coils"/>
    </source>
</evidence>
<sequence length="963" mass="111838">MKISKLHIYGFGKWQDYTCTLDSSSFVSLVGNNEAGKSTIRQFILFVLFGMPPRKREAYQPKSGGTIGGKLELVSDRGKVTIERIHDKQNGAAICHLEDGSTKGEEFLTELLGGMNKEVFQSIYSFQAEDLTALHHLTAEEIGNTLLSIGLSGSSLIHDTEKSLKQDLEAVFKPHGKRPELNVAFNELDQLSKELKELEKEEASYSSLVGHLQQMEEATSHASDSLTHTREAYYQLKRVLQAEDLIKEFHKHGVESNEQVEQFPVNGRERLQALKDQSLPIRSEYNVHTKSIQEKETELLELENSLPSAEWNDTFQQWLNDLDPFRRDLDKEVEWKRSLEQEKDALEKELASLKLDMTMDDLPTYEFPFYLEERWTQLNKERSRLMMEAEHLESSKIQLTQTLDQLDNAKKKLEERQMSEDEYRTSSHLLDEHERQQRSQVRRKDADKARTWMYALILSLIGAAAAWLLTSPPLGVFALLLGAWSGWNYFREKGTETEVESGPSTKLSATEYDHLQQKLKAHEDALLEMRSLRTRLEEKEEETIRIDQQKVTLETRISGLQSQVSKEVAQYPFLEGIDPDYWIKILQVLLPLKRDWEKHEAWKEQFESLQIRNKERSNQLFEFFNHSGWEWEEYIVSKNLAYLETVQSELEQKHHRIASLRDSLEHSKEQAAYLSQKLHPYQSEVEALFHQAGVEGEEDFLNKAEMVEQIRFHQTEQTQLRRQLKGTLSEEELTSFNLLDQLPDFDRISFQINNTKERMNELEAAIAERKEQIASLKHQISLLEKNGVFSEVRHQYQQKRDLFQQSARKWAVKQVAAELLKQTKDVYQHQYLPEVTRSATDYFKRLTGGKYIQVAFHPEHEKLVVEDAVGFRYLSTELSRGTSDQLYVALRLSISTIISETNPLPFLIDDAFVHFDEGRREVMEAILEELAGTHQVILFTCRKDRVKEGQHAILLDQETKVAN</sequence>
<keyword evidence="1" id="KW-0175">Coiled coil</keyword>
<accession>A0ABW3KV65</accession>
<dbReference type="PANTHER" id="PTHR41259:SF1">
    <property type="entry name" value="DOUBLE-STRAND BREAK REPAIR RAD50 ATPASE, PUTATIVE-RELATED"/>
    <property type="match status" value="1"/>
</dbReference>
<dbReference type="PANTHER" id="PTHR41259">
    <property type="entry name" value="DOUBLE-STRAND BREAK REPAIR RAD50 ATPASE, PUTATIVE-RELATED"/>
    <property type="match status" value="1"/>
</dbReference>
<dbReference type="Proteomes" id="UP001596990">
    <property type="component" value="Unassembled WGS sequence"/>
</dbReference>